<gene>
    <name evidence="1" type="ORF">PQ455_01535</name>
</gene>
<dbReference type="Proteomes" id="UP001220395">
    <property type="component" value="Chromosome"/>
</dbReference>
<dbReference type="EMBL" id="CP117411">
    <property type="protein sequence ID" value="WCT73942.1"/>
    <property type="molecule type" value="Genomic_DNA"/>
</dbReference>
<keyword evidence="2" id="KW-1185">Reference proteome</keyword>
<sequence>MAARYAADPAAVARYQARQGRLADAMRRQRQRVDERVMGYRPDPPKLGSKPAGMSKAEWKVEKARLRSEAMKGSRFTGFAGTPETLEKAQGTHSDALVQMKANGTIDADQLEWAAEIANVHRSIESDVAVSVASLEARVDNGGGNRNRVGESIRRIRLHMAYGQWREQLPMPRQLVLDMIVGDAIGYSVAAKRHGVHHRRARRLLIEALNRWPACVDRVYRLWSDDEIAASRDAA</sequence>
<accession>A0ABY7TL41</accession>
<reference evidence="1 2" key="1">
    <citation type="submission" date="2023-02" db="EMBL/GenBank/DDBJ databases">
        <title>Genome sequence of Sphingomonas naphthae.</title>
        <authorList>
            <person name="Kim S."/>
            <person name="Heo J."/>
            <person name="Kwon S.-W."/>
        </authorList>
    </citation>
    <scope>NUCLEOTIDE SEQUENCE [LARGE SCALE GENOMIC DNA]</scope>
    <source>
        <strain evidence="1 2">KACC 18716</strain>
    </source>
</reference>
<organism evidence="1 2">
    <name type="scientific">Sphingomonas naphthae</name>
    <dbReference type="NCBI Taxonomy" id="1813468"/>
    <lineage>
        <taxon>Bacteria</taxon>
        <taxon>Pseudomonadati</taxon>
        <taxon>Pseudomonadota</taxon>
        <taxon>Alphaproteobacteria</taxon>
        <taxon>Sphingomonadales</taxon>
        <taxon>Sphingomonadaceae</taxon>
        <taxon>Sphingomonas</taxon>
    </lineage>
</organism>
<evidence type="ECO:0000313" key="1">
    <source>
        <dbReference type="EMBL" id="WCT73942.1"/>
    </source>
</evidence>
<dbReference type="RefSeq" id="WP_273688591.1">
    <property type="nucleotide sequence ID" value="NZ_CP117411.1"/>
</dbReference>
<name>A0ABY7TL41_9SPHN</name>
<evidence type="ECO:0000313" key="2">
    <source>
        <dbReference type="Proteomes" id="UP001220395"/>
    </source>
</evidence>
<protein>
    <submittedName>
        <fullName evidence="1">Uncharacterized protein</fullName>
    </submittedName>
</protein>
<proteinExistence type="predicted"/>